<reference evidence="1 2" key="1">
    <citation type="journal article" date="2014" name="Genome Announc.">
        <title>Draft Genome Sequences of Marine Flavobacterium Nonlabens Strains NR17, NR24, NR27, NR32, NR33, and Ara13.</title>
        <authorList>
            <person name="Nakanishi M."/>
            <person name="Meirelles P."/>
            <person name="Suzuki R."/>
            <person name="Takatani N."/>
            <person name="Mino S."/>
            <person name="Suda W."/>
            <person name="Oshima K."/>
            <person name="Hattori M."/>
            <person name="Ohkuma M."/>
            <person name="Hosokawa M."/>
            <person name="Miyashita K."/>
            <person name="Thompson F.L."/>
            <person name="Niwa A."/>
            <person name="Sawabe T."/>
            <person name="Sawabe T."/>
        </authorList>
    </citation>
    <scope>NUCLEOTIDE SEQUENCE [LARGE SCALE GENOMIC DNA]</scope>
    <source>
        <strain evidence="2">JCM19314</strain>
    </source>
</reference>
<accession>A0A090QCM7</accession>
<proteinExistence type="predicted"/>
<dbReference type="EMBL" id="BBMM01000002">
    <property type="protein sequence ID" value="GAK99498.1"/>
    <property type="molecule type" value="Genomic_DNA"/>
</dbReference>
<name>A0A090QCM7_NONUL</name>
<evidence type="ECO:0000313" key="1">
    <source>
        <dbReference type="EMBL" id="GAK99498.1"/>
    </source>
</evidence>
<evidence type="ECO:0000313" key="2">
    <source>
        <dbReference type="Proteomes" id="UP000029226"/>
    </source>
</evidence>
<dbReference type="Proteomes" id="UP000029226">
    <property type="component" value="Unassembled WGS sequence"/>
</dbReference>
<dbReference type="AlphaFoldDB" id="A0A090QCM7"/>
<protein>
    <submittedName>
        <fullName evidence="1">Uncharacterized protein</fullName>
    </submittedName>
</protein>
<comment type="caution">
    <text evidence="1">The sequence shown here is derived from an EMBL/GenBank/DDBJ whole genome shotgun (WGS) entry which is preliminary data.</text>
</comment>
<gene>
    <name evidence="1" type="ORF">JCM19314_3543</name>
</gene>
<organism evidence="1 2">
    <name type="scientific">Nonlabens ulvanivorans</name>
    <name type="common">Persicivirga ulvanivorans</name>
    <dbReference type="NCBI Taxonomy" id="906888"/>
    <lineage>
        <taxon>Bacteria</taxon>
        <taxon>Pseudomonadati</taxon>
        <taxon>Bacteroidota</taxon>
        <taxon>Flavobacteriia</taxon>
        <taxon>Flavobacteriales</taxon>
        <taxon>Flavobacteriaceae</taxon>
        <taxon>Nonlabens</taxon>
    </lineage>
</organism>
<sequence>MQRINERITSMTKYLYQSLKDIRYNNGSRFIHLFGPSCREILVGQLL</sequence>